<dbReference type="Pfam" id="PF14345">
    <property type="entry name" value="GDYXXLXY"/>
    <property type="match status" value="1"/>
</dbReference>
<name>A0A368XRC7_9BACI</name>
<keyword evidence="2" id="KW-1185">Reference proteome</keyword>
<dbReference type="RefSeq" id="WP_114352928.1">
    <property type="nucleotide sequence ID" value="NZ_QPJJ01000007.1"/>
</dbReference>
<protein>
    <submittedName>
        <fullName evidence="1">Putative membrane-anchored protein</fullName>
    </submittedName>
</protein>
<dbReference type="EMBL" id="QPJJ01000007">
    <property type="protein sequence ID" value="RCW69706.1"/>
    <property type="molecule type" value="Genomic_DNA"/>
</dbReference>
<evidence type="ECO:0000313" key="2">
    <source>
        <dbReference type="Proteomes" id="UP000252585"/>
    </source>
</evidence>
<dbReference type="Proteomes" id="UP000252585">
    <property type="component" value="Unassembled WGS sequence"/>
</dbReference>
<dbReference type="OrthoDB" id="4868247at2"/>
<organism evidence="1 2">
    <name type="scientific">Saliterribacillus persicus</name>
    <dbReference type="NCBI Taxonomy" id="930114"/>
    <lineage>
        <taxon>Bacteria</taxon>
        <taxon>Bacillati</taxon>
        <taxon>Bacillota</taxon>
        <taxon>Bacilli</taxon>
        <taxon>Bacillales</taxon>
        <taxon>Bacillaceae</taxon>
        <taxon>Saliterribacillus</taxon>
    </lineage>
</organism>
<evidence type="ECO:0000313" key="1">
    <source>
        <dbReference type="EMBL" id="RCW69706.1"/>
    </source>
</evidence>
<sequence>MKRSLVFLFIAAQALFLIGLSVSYYMIDIFGETIKLETVPIDPQDVFYGDYLILDYEAEEIDGELWVGSEERIDYGEVVYVVLEKKDNGYHEVVKASDQKLTTEAHQSLLKATYDYHDDFSGEDKHRINLGFNRYYIEDNTGGKFEASGELDVTVAVAPWGQKKIVEVE</sequence>
<comment type="caution">
    <text evidence="1">The sequence shown here is derived from an EMBL/GenBank/DDBJ whole genome shotgun (WGS) entry which is preliminary data.</text>
</comment>
<gene>
    <name evidence="1" type="ORF">DFR57_10794</name>
</gene>
<proteinExistence type="predicted"/>
<dbReference type="AlphaFoldDB" id="A0A368XRC7"/>
<accession>A0A368XRC7</accession>
<dbReference type="InterPro" id="IPR025833">
    <property type="entry name" value="GDYXXLXY"/>
</dbReference>
<reference evidence="1 2" key="1">
    <citation type="submission" date="2018-07" db="EMBL/GenBank/DDBJ databases">
        <title>Genomic Encyclopedia of Type Strains, Phase IV (KMG-IV): sequencing the most valuable type-strain genomes for metagenomic binning, comparative biology and taxonomic classification.</title>
        <authorList>
            <person name="Goeker M."/>
        </authorList>
    </citation>
    <scope>NUCLEOTIDE SEQUENCE [LARGE SCALE GENOMIC DNA]</scope>
    <source>
        <strain evidence="1 2">DSM 27696</strain>
    </source>
</reference>